<keyword evidence="3" id="KW-0813">Transport</keyword>
<dbReference type="InterPro" id="IPR033870">
    <property type="entry name" value="FatB"/>
</dbReference>
<reference evidence="7" key="1">
    <citation type="submission" date="2022-09" db="EMBL/GenBank/DDBJ databases">
        <title>The complete genome of Acidovorax sp. 5MLIR.</title>
        <authorList>
            <person name="Liu L."/>
            <person name="Yue J."/>
            <person name="Yang F."/>
            <person name="Yuan J."/>
            <person name="Li L."/>
        </authorList>
    </citation>
    <scope>NUCLEOTIDE SEQUENCE</scope>
    <source>
        <strain evidence="7">5MLIR</strain>
    </source>
</reference>
<dbReference type="InterPro" id="IPR051313">
    <property type="entry name" value="Bact_iron-sidero_bind"/>
</dbReference>
<keyword evidence="4" id="KW-0408">Iron</keyword>
<evidence type="ECO:0000259" key="6">
    <source>
        <dbReference type="PROSITE" id="PS50983"/>
    </source>
</evidence>
<keyword evidence="4" id="KW-0410">Iron transport</keyword>
<evidence type="ECO:0000256" key="4">
    <source>
        <dbReference type="ARBA" id="ARBA00022496"/>
    </source>
</evidence>
<keyword evidence="8" id="KW-1185">Reference proteome</keyword>
<dbReference type="Gene3D" id="3.40.50.1980">
    <property type="entry name" value="Nitrogenase molybdenum iron protein domain"/>
    <property type="match status" value="2"/>
</dbReference>
<organism evidence="7 8">
    <name type="scientific">Comamonas endophytica</name>
    <dbReference type="NCBI Taxonomy" id="2949090"/>
    <lineage>
        <taxon>Bacteria</taxon>
        <taxon>Pseudomonadati</taxon>
        <taxon>Pseudomonadota</taxon>
        <taxon>Betaproteobacteria</taxon>
        <taxon>Burkholderiales</taxon>
        <taxon>Comamonadaceae</taxon>
        <taxon>Comamonas</taxon>
    </lineage>
</organism>
<evidence type="ECO:0000256" key="1">
    <source>
        <dbReference type="ARBA" id="ARBA00004196"/>
    </source>
</evidence>
<evidence type="ECO:0000313" key="8">
    <source>
        <dbReference type="Proteomes" id="UP001162800"/>
    </source>
</evidence>
<evidence type="ECO:0000313" key="7">
    <source>
        <dbReference type="EMBL" id="UYG50343.1"/>
    </source>
</evidence>
<accession>A0ABY6G614</accession>
<evidence type="ECO:0000256" key="2">
    <source>
        <dbReference type="ARBA" id="ARBA00008814"/>
    </source>
</evidence>
<comment type="subcellular location">
    <subcellularLocation>
        <location evidence="1">Cell envelope</location>
    </subcellularLocation>
</comment>
<dbReference type="PROSITE" id="PS50983">
    <property type="entry name" value="FE_B12_PBP"/>
    <property type="match status" value="1"/>
</dbReference>
<protein>
    <submittedName>
        <fullName evidence="7">ABC transporter substrate-binding protein</fullName>
    </submittedName>
</protein>
<evidence type="ECO:0000256" key="3">
    <source>
        <dbReference type="ARBA" id="ARBA00022448"/>
    </source>
</evidence>
<dbReference type="CDD" id="cd01140">
    <property type="entry name" value="FatB"/>
    <property type="match status" value="1"/>
</dbReference>
<dbReference type="Pfam" id="PF01497">
    <property type="entry name" value="Peripla_BP_2"/>
    <property type="match status" value="1"/>
</dbReference>
<gene>
    <name evidence="7" type="ORF">M9799_09515</name>
</gene>
<feature type="domain" description="Fe/B12 periplasmic-binding" evidence="6">
    <location>
        <begin position="53"/>
        <end position="316"/>
    </location>
</feature>
<keyword evidence="5" id="KW-0732">Signal</keyword>
<name>A0ABY6G614_9BURK</name>
<dbReference type="RefSeq" id="WP_231041447.1">
    <property type="nucleotide sequence ID" value="NZ_CP106881.1"/>
</dbReference>
<dbReference type="SUPFAM" id="SSF53807">
    <property type="entry name" value="Helical backbone' metal receptor"/>
    <property type="match status" value="1"/>
</dbReference>
<comment type="similarity">
    <text evidence="2">Belongs to the bacterial solute-binding protein 8 family.</text>
</comment>
<evidence type="ECO:0000256" key="5">
    <source>
        <dbReference type="ARBA" id="ARBA00022729"/>
    </source>
</evidence>
<dbReference type="Proteomes" id="UP001162800">
    <property type="component" value="Chromosome"/>
</dbReference>
<dbReference type="EMBL" id="CP106881">
    <property type="protein sequence ID" value="UYG50343.1"/>
    <property type="molecule type" value="Genomic_DNA"/>
</dbReference>
<keyword evidence="4" id="KW-0406">Ion transport</keyword>
<dbReference type="InterPro" id="IPR002491">
    <property type="entry name" value="ABC_transptr_periplasmic_BD"/>
</dbReference>
<dbReference type="PANTHER" id="PTHR30532:SF28">
    <property type="entry name" value="PETROBACTIN-BINDING PROTEIN YCLQ"/>
    <property type="match status" value="1"/>
</dbReference>
<sequence>MTFSVARRQALGRLGQWGVVLGMAGGAAAGWAAETVTVKDNTGEVRVPLKPKTVLVLDLAALDIIQALGAEVQGIPNQKLPPLFDQRYSDSARYPHIGSLFEPDYEKIRTLKPDLIIAGNRSLPKIEELRKFAPVLDVTVDNQQQLDHVYRNIRAIAAIYGLKDKGEAEIQSVEKAVADLRVKAARQGPGLFLMTNGGKLSVYGPGSRFDMLYTVFGLKPLPQKIEVSKHGQAVSFEYLLKANPEWLFVLDRDAAIGREGAAAQKLLDNRLVQATKAWRNKQVVYLNAANWYLLSNAGPSALKANIQQLSDAFSRS</sequence>
<dbReference type="PANTHER" id="PTHR30532">
    <property type="entry name" value="IRON III DICITRATE-BINDING PERIPLASMIC PROTEIN"/>
    <property type="match status" value="1"/>
</dbReference>
<proteinExistence type="inferred from homology"/>